<evidence type="ECO:0000313" key="2">
    <source>
        <dbReference type="EMBL" id="MQU18810.1"/>
    </source>
</evidence>
<feature type="domain" description="Virulence-associated protein E-like" evidence="1">
    <location>
        <begin position="198"/>
        <end position="419"/>
    </location>
</feature>
<protein>
    <submittedName>
        <fullName evidence="2">Virulence-associated E family protein</fullName>
    </submittedName>
</protein>
<evidence type="ECO:0000313" key="3">
    <source>
        <dbReference type="Proteomes" id="UP000443000"/>
    </source>
</evidence>
<dbReference type="OrthoDB" id="9763644at2"/>
<comment type="caution">
    <text evidence="2">The sequence shown here is derived from an EMBL/GenBank/DDBJ whole genome shotgun (WGS) entry which is preliminary data.</text>
</comment>
<gene>
    <name evidence="2" type="ORF">GHN41_20485</name>
</gene>
<organism evidence="2 3">
    <name type="scientific">Pseudomonas helleri</name>
    <dbReference type="NCBI Taxonomy" id="1608996"/>
    <lineage>
        <taxon>Bacteria</taxon>
        <taxon>Pseudomonadati</taxon>
        <taxon>Pseudomonadota</taxon>
        <taxon>Gammaproteobacteria</taxon>
        <taxon>Pseudomonadales</taxon>
        <taxon>Pseudomonadaceae</taxon>
        <taxon>Pseudomonas</taxon>
    </lineage>
</organism>
<proteinExistence type="predicted"/>
<reference evidence="2 3" key="1">
    <citation type="submission" date="2019-10" db="EMBL/GenBank/DDBJ databases">
        <title>Evaluation of single-gene subtyping targets for Pseudomonas.</title>
        <authorList>
            <person name="Reichler S.J."/>
            <person name="Orsi R.H."/>
            <person name="Wiedmann M."/>
            <person name="Martin N.H."/>
            <person name="Murphy S.I."/>
        </authorList>
    </citation>
    <scope>NUCLEOTIDE SEQUENCE [LARGE SCALE GENOMIC DNA]</scope>
    <source>
        <strain evidence="2 3">FSL R10-1594</strain>
    </source>
</reference>
<dbReference type="Pfam" id="PF05272">
    <property type="entry name" value="VapE-like_dom"/>
    <property type="match status" value="1"/>
</dbReference>
<dbReference type="PANTHER" id="PTHR34985">
    <property type="entry name" value="SLR0554 PROTEIN"/>
    <property type="match status" value="1"/>
</dbReference>
<name>A0A7X1XSH3_9PSED</name>
<dbReference type="Proteomes" id="UP000443000">
    <property type="component" value="Unassembled WGS sequence"/>
</dbReference>
<dbReference type="EMBL" id="WIVT01000035">
    <property type="protein sequence ID" value="MQU18810.1"/>
    <property type="molecule type" value="Genomic_DNA"/>
</dbReference>
<accession>A0A7X1XSH3</accession>
<dbReference type="AlphaFoldDB" id="A0A7X1XSH3"/>
<evidence type="ECO:0000259" key="1">
    <source>
        <dbReference type="Pfam" id="PF05272"/>
    </source>
</evidence>
<dbReference type="InterPro" id="IPR007936">
    <property type="entry name" value="VapE-like_dom"/>
</dbReference>
<dbReference type="PANTHER" id="PTHR34985:SF1">
    <property type="entry name" value="SLR0554 PROTEIN"/>
    <property type="match status" value="1"/>
</dbReference>
<sequence>MCLWSRRISPTRYLNPRDTSRGSSNCRHDGGLFMSLEVTKTHTSEVSTSPVIVPLTLPPKEPNGVDVSGQSVAHGESTQLDMATDTKPLVSLEEAQPVERISFPHQPLQPKSPIPATIQNVRHMLQCYGVVARYNVIKKKTHITLPCGRGTTENADSVAMTHIINLATINGLSVGQVPSYVEVISDGAAFNPVADWINSKPWDGQDRLPSVCDTLTVREGFPTSLRDLLLTRWLMSAVAAGLTNHGFRTRGVLTLQGPQSIGKTTWVLSLVPDPLLRDMLVKGDHHLDGNNKDSILTAVSHWIVEIGELDSSFKKDVARLKGFLTNVQDKLRRPYARVDAEYARRTVFCATVNESNFLVDGTGNSRWWTVPVTAINTRHGIDMQQVFAQLAVDFQKGDACWWLDEHEEALLELHNKDHRNVSAIREALMEILDLRLKGQPGQEAMTASQVLKLAEYEKPSTPQCRECGSILRELLGEPKRIKGDIVWRIPRKTAPTSLAPLKSHIDPDGEY</sequence>